<evidence type="ECO:0000313" key="1">
    <source>
        <dbReference type="EMBL" id="GGB15103.1"/>
    </source>
</evidence>
<dbReference type="RefSeq" id="WP_188656637.1">
    <property type="nucleotide sequence ID" value="NZ_BMIH01000001.1"/>
</dbReference>
<reference evidence="1" key="1">
    <citation type="journal article" date="2014" name="Int. J. Syst. Evol. Microbiol.">
        <title>Complete genome sequence of Corynebacterium casei LMG S-19264T (=DSM 44701T), isolated from a smear-ripened cheese.</title>
        <authorList>
            <consortium name="US DOE Joint Genome Institute (JGI-PGF)"/>
            <person name="Walter F."/>
            <person name="Albersmeier A."/>
            <person name="Kalinowski J."/>
            <person name="Ruckert C."/>
        </authorList>
    </citation>
    <scope>NUCLEOTIDE SEQUENCE</scope>
    <source>
        <strain evidence="1">CGMCC 1.15330</strain>
    </source>
</reference>
<dbReference type="AlphaFoldDB" id="A0A916ST58"/>
<dbReference type="EMBL" id="BMIH01000001">
    <property type="protein sequence ID" value="GGB15103.1"/>
    <property type="molecule type" value="Genomic_DNA"/>
</dbReference>
<evidence type="ECO:0000313" key="2">
    <source>
        <dbReference type="Proteomes" id="UP000623067"/>
    </source>
</evidence>
<name>A0A916ST58_9SPHN</name>
<accession>A0A916ST58</accession>
<reference evidence="1" key="2">
    <citation type="submission" date="2020-09" db="EMBL/GenBank/DDBJ databases">
        <authorList>
            <person name="Sun Q."/>
            <person name="Zhou Y."/>
        </authorList>
    </citation>
    <scope>NUCLEOTIDE SEQUENCE</scope>
    <source>
        <strain evidence="1">CGMCC 1.15330</strain>
    </source>
</reference>
<comment type="caution">
    <text evidence="1">The sequence shown here is derived from an EMBL/GenBank/DDBJ whole genome shotgun (WGS) entry which is preliminary data.</text>
</comment>
<sequence>MMFADVAAEIALAFSGAGLGAYFDAEARWPGQPVTDDGGSIVTPGTPIVLPCSVQVDAVTEAMRGDADYRDRDVRLLVLRSTLGGDLDTDAVVQVLAGPHEGAWSLQSVSGDPMGVYWECRGRRA</sequence>
<protein>
    <submittedName>
        <fullName evidence="1">Uncharacterized protein</fullName>
    </submittedName>
</protein>
<keyword evidence="2" id="KW-1185">Reference proteome</keyword>
<gene>
    <name evidence="1" type="ORF">GCM10011380_00640</name>
</gene>
<dbReference type="Proteomes" id="UP000623067">
    <property type="component" value="Unassembled WGS sequence"/>
</dbReference>
<organism evidence="1 2">
    <name type="scientific">Sphingomonas metalli</name>
    <dbReference type="NCBI Taxonomy" id="1779358"/>
    <lineage>
        <taxon>Bacteria</taxon>
        <taxon>Pseudomonadati</taxon>
        <taxon>Pseudomonadota</taxon>
        <taxon>Alphaproteobacteria</taxon>
        <taxon>Sphingomonadales</taxon>
        <taxon>Sphingomonadaceae</taxon>
        <taxon>Sphingomonas</taxon>
    </lineage>
</organism>
<proteinExistence type="predicted"/>